<organism evidence="1">
    <name type="scientific">Rhizophora mucronata</name>
    <name type="common">Asiatic mangrove</name>
    <dbReference type="NCBI Taxonomy" id="61149"/>
    <lineage>
        <taxon>Eukaryota</taxon>
        <taxon>Viridiplantae</taxon>
        <taxon>Streptophyta</taxon>
        <taxon>Embryophyta</taxon>
        <taxon>Tracheophyta</taxon>
        <taxon>Spermatophyta</taxon>
        <taxon>Magnoliopsida</taxon>
        <taxon>eudicotyledons</taxon>
        <taxon>Gunneridae</taxon>
        <taxon>Pentapetalae</taxon>
        <taxon>rosids</taxon>
        <taxon>fabids</taxon>
        <taxon>Malpighiales</taxon>
        <taxon>Rhizophoraceae</taxon>
        <taxon>Rhizophora</taxon>
    </lineage>
</organism>
<sequence>MQQSRSHSVPHPIFKVIQEENNKTCKQLLQTYAASNKFWHLAMGLVNQFNAHDLISCL</sequence>
<dbReference type="AlphaFoldDB" id="A0A2P2QBM1"/>
<accession>A0A2P2QBM1</accession>
<dbReference type="EMBL" id="GGEC01083907">
    <property type="protein sequence ID" value="MBX64391.1"/>
    <property type="molecule type" value="Transcribed_RNA"/>
</dbReference>
<name>A0A2P2QBM1_RHIMU</name>
<protein>
    <submittedName>
        <fullName evidence="1">Uncharacterized protein</fullName>
    </submittedName>
</protein>
<reference evidence="1" key="1">
    <citation type="submission" date="2018-02" db="EMBL/GenBank/DDBJ databases">
        <title>Rhizophora mucronata_Transcriptome.</title>
        <authorList>
            <person name="Meera S.P."/>
            <person name="Sreeshan A."/>
            <person name="Augustine A."/>
        </authorList>
    </citation>
    <scope>NUCLEOTIDE SEQUENCE</scope>
    <source>
        <tissue evidence="1">Leaf</tissue>
    </source>
</reference>
<proteinExistence type="predicted"/>
<evidence type="ECO:0000313" key="1">
    <source>
        <dbReference type="EMBL" id="MBX64391.1"/>
    </source>
</evidence>